<evidence type="ECO:0000313" key="2">
    <source>
        <dbReference type="Proteomes" id="UP001141950"/>
    </source>
</evidence>
<dbReference type="SUPFAM" id="SSF49503">
    <property type="entry name" value="Cupredoxins"/>
    <property type="match status" value="1"/>
</dbReference>
<proteinExistence type="predicted"/>
<organism evidence="1 2">
    <name type="scientific">Paenibacillus soyae</name>
    <dbReference type="NCBI Taxonomy" id="2969249"/>
    <lineage>
        <taxon>Bacteria</taxon>
        <taxon>Bacillati</taxon>
        <taxon>Bacillota</taxon>
        <taxon>Bacilli</taxon>
        <taxon>Bacillales</taxon>
        <taxon>Paenibacillaceae</taxon>
        <taxon>Paenibacillus</taxon>
    </lineage>
</organism>
<dbReference type="Gene3D" id="2.60.40.420">
    <property type="entry name" value="Cupredoxins - blue copper proteins"/>
    <property type="match status" value="1"/>
</dbReference>
<comment type="caution">
    <text evidence="1">The sequence shown here is derived from an EMBL/GenBank/DDBJ whole genome shotgun (WGS) entry which is preliminary data.</text>
</comment>
<dbReference type="InterPro" id="IPR008972">
    <property type="entry name" value="Cupredoxin"/>
</dbReference>
<reference evidence="1" key="1">
    <citation type="submission" date="2022-08" db="EMBL/GenBank/DDBJ databases">
        <title>The genomic sequence of strain Paenibacillus sp. SCIV0701.</title>
        <authorList>
            <person name="Zhao H."/>
        </authorList>
    </citation>
    <scope>NUCLEOTIDE SEQUENCE</scope>
    <source>
        <strain evidence="1">SCIV0701</strain>
    </source>
</reference>
<protein>
    <submittedName>
        <fullName evidence="1">Cytochrome C oxidase subunit II</fullName>
    </submittedName>
</protein>
<name>A0A9X2MU20_9BACL</name>
<evidence type="ECO:0000313" key="1">
    <source>
        <dbReference type="EMBL" id="MCR2806490.1"/>
    </source>
</evidence>
<dbReference type="Proteomes" id="UP001141950">
    <property type="component" value="Unassembled WGS sequence"/>
</dbReference>
<dbReference type="AlphaFoldDB" id="A0A9X2MU20"/>
<keyword evidence="2" id="KW-1185">Reference proteome</keyword>
<sequence>MHKWIMFVFFTAASLLGLYLLTFQLPEKEVDPAAHLPEGVSLMTIQARSDFTFNEEVFTAKVGDKVIIKMQNKGGIHGVNIDALNVSLTAEAPETEQIEFTEPGEYEIYCSIPCGQGHQTMKAKLVIEAA</sequence>
<gene>
    <name evidence="1" type="ORF">NQZ67_21645</name>
</gene>
<dbReference type="EMBL" id="JANIPJ010000017">
    <property type="protein sequence ID" value="MCR2806490.1"/>
    <property type="molecule type" value="Genomic_DNA"/>
</dbReference>
<accession>A0A9X2MU20</accession>
<dbReference type="RefSeq" id="WP_257449969.1">
    <property type="nucleotide sequence ID" value="NZ_JANIPJ010000017.1"/>
</dbReference>